<dbReference type="InterPro" id="IPR006016">
    <property type="entry name" value="UspA"/>
</dbReference>
<dbReference type="PANTHER" id="PTHR31964">
    <property type="entry name" value="ADENINE NUCLEOTIDE ALPHA HYDROLASES-LIKE SUPERFAMILY PROTEIN"/>
    <property type="match status" value="1"/>
</dbReference>
<dbReference type="Pfam" id="PF00582">
    <property type="entry name" value="Usp"/>
    <property type="match status" value="1"/>
</dbReference>
<name>A0ABP1G1K7_9CHLO</name>
<organism evidence="2 3">
    <name type="scientific">Coccomyxa viridis</name>
    <dbReference type="NCBI Taxonomy" id="1274662"/>
    <lineage>
        <taxon>Eukaryota</taxon>
        <taxon>Viridiplantae</taxon>
        <taxon>Chlorophyta</taxon>
        <taxon>core chlorophytes</taxon>
        <taxon>Trebouxiophyceae</taxon>
        <taxon>Trebouxiophyceae incertae sedis</taxon>
        <taxon>Coccomyxaceae</taxon>
        <taxon>Coccomyxa</taxon>
    </lineage>
</organism>
<protein>
    <submittedName>
        <fullName evidence="2">G8917 protein</fullName>
    </submittedName>
</protein>
<dbReference type="Proteomes" id="UP001497392">
    <property type="component" value="Unassembled WGS sequence"/>
</dbReference>
<proteinExistence type="predicted"/>
<evidence type="ECO:0000259" key="1">
    <source>
        <dbReference type="Pfam" id="PF00582"/>
    </source>
</evidence>
<evidence type="ECO:0000313" key="3">
    <source>
        <dbReference type="Proteomes" id="UP001497392"/>
    </source>
</evidence>
<feature type="domain" description="UspA" evidence="1">
    <location>
        <begin position="4"/>
        <end position="156"/>
    </location>
</feature>
<sequence>MGKRIVVIAVDDTKVGLLAIDFALEHFCEGYEFHLLHISPSVASFPVPYPFPHAAALAQHHEERRLNDRATRHFVKEVFLPRASSKGASVVIADVDCVGTPESSNIGAAICRYVEDVSPAGVILMRHNMGILSRLFVGSVTKYCIENSKAPVIVVHPAVADI</sequence>
<dbReference type="EMBL" id="CAXHTA020000015">
    <property type="protein sequence ID" value="CAL5226100.1"/>
    <property type="molecule type" value="Genomic_DNA"/>
</dbReference>
<accession>A0ABP1G1K7</accession>
<keyword evidence="3" id="KW-1185">Reference proteome</keyword>
<dbReference type="PRINTS" id="PR01438">
    <property type="entry name" value="UNVRSLSTRESS"/>
</dbReference>
<dbReference type="CDD" id="cd23659">
    <property type="entry name" value="USP_At3g01520-like"/>
    <property type="match status" value="1"/>
</dbReference>
<gene>
    <name evidence="2" type="primary">g8917</name>
    <name evidence="2" type="ORF">VP750_LOCUS8006</name>
</gene>
<dbReference type="InterPro" id="IPR006015">
    <property type="entry name" value="Universal_stress_UspA"/>
</dbReference>
<dbReference type="PANTHER" id="PTHR31964:SF113">
    <property type="entry name" value="USPA DOMAIN-CONTAINING PROTEIN"/>
    <property type="match status" value="1"/>
</dbReference>
<evidence type="ECO:0000313" key="2">
    <source>
        <dbReference type="EMBL" id="CAL5226100.1"/>
    </source>
</evidence>
<dbReference type="InterPro" id="IPR014729">
    <property type="entry name" value="Rossmann-like_a/b/a_fold"/>
</dbReference>
<reference evidence="2 3" key="1">
    <citation type="submission" date="2024-06" db="EMBL/GenBank/DDBJ databases">
        <authorList>
            <person name="Kraege A."/>
            <person name="Thomma B."/>
        </authorList>
    </citation>
    <scope>NUCLEOTIDE SEQUENCE [LARGE SCALE GENOMIC DNA]</scope>
</reference>
<dbReference type="Gene3D" id="3.40.50.620">
    <property type="entry name" value="HUPs"/>
    <property type="match status" value="1"/>
</dbReference>
<dbReference type="SUPFAM" id="SSF52402">
    <property type="entry name" value="Adenine nucleotide alpha hydrolases-like"/>
    <property type="match status" value="1"/>
</dbReference>
<comment type="caution">
    <text evidence="2">The sequence shown here is derived from an EMBL/GenBank/DDBJ whole genome shotgun (WGS) entry which is preliminary data.</text>
</comment>